<comment type="similarity">
    <text evidence="1">Belongs to the sigma-70 factor family. ECF subfamily.</text>
</comment>
<dbReference type="SUPFAM" id="SSF88946">
    <property type="entry name" value="Sigma2 domain of RNA polymerase sigma factors"/>
    <property type="match status" value="1"/>
</dbReference>
<dbReference type="PANTHER" id="PTHR43133:SF46">
    <property type="entry name" value="RNA POLYMERASE SIGMA-70 FACTOR ECF SUBFAMILY"/>
    <property type="match status" value="1"/>
</dbReference>
<keyword evidence="4" id="KW-0804">Transcription</keyword>
<evidence type="ECO:0000256" key="1">
    <source>
        <dbReference type="ARBA" id="ARBA00010641"/>
    </source>
</evidence>
<evidence type="ECO:0000259" key="5">
    <source>
        <dbReference type="Pfam" id="PF08281"/>
    </source>
</evidence>
<dbReference type="PANTHER" id="PTHR43133">
    <property type="entry name" value="RNA POLYMERASE ECF-TYPE SIGMA FACTO"/>
    <property type="match status" value="1"/>
</dbReference>
<organism evidence="6 7">
    <name type="scientific">Adhaeribacter radiodurans</name>
    <dbReference type="NCBI Taxonomy" id="2745197"/>
    <lineage>
        <taxon>Bacteria</taxon>
        <taxon>Pseudomonadati</taxon>
        <taxon>Bacteroidota</taxon>
        <taxon>Cytophagia</taxon>
        <taxon>Cytophagales</taxon>
        <taxon>Hymenobacteraceae</taxon>
        <taxon>Adhaeribacter</taxon>
    </lineage>
</organism>
<dbReference type="Pfam" id="PF08281">
    <property type="entry name" value="Sigma70_r4_2"/>
    <property type="match status" value="1"/>
</dbReference>
<dbReference type="Proteomes" id="UP000514509">
    <property type="component" value="Chromosome"/>
</dbReference>
<dbReference type="RefSeq" id="WP_182412971.1">
    <property type="nucleotide sequence ID" value="NZ_CP055153.1"/>
</dbReference>
<feature type="domain" description="RNA polymerase sigma factor 70 region 4 type 2" evidence="5">
    <location>
        <begin position="130"/>
        <end position="158"/>
    </location>
</feature>
<dbReference type="InterPro" id="IPR013249">
    <property type="entry name" value="RNA_pol_sigma70_r4_t2"/>
</dbReference>
<evidence type="ECO:0000313" key="7">
    <source>
        <dbReference type="Proteomes" id="UP000514509"/>
    </source>
</evidence>
<dbReference type="AlphaFoldDB" id="A0A7L7LCV6"/>
<name>A0A7L7LCV6_9BACT</name>
<keyword evidence="3" id="KW-0731">Sigma factor</keyword>
<dbReference type="NCBIfam" id="TIGR02937">
    <property type="entry name" value="sigma70-ECF"/>
    <property type="match status" value="1"/>
</dbReference>
<dbReference type="InterPro" id="IPR014284">
    <property type="entry name" value="RNA_pol_sigma-70_dom"/>
</dbReference>
<dbReference type="InterPro" id="IPR013324">
    <property type="entry name" value="RNA_pol_sigma_r3/r4-like"/>
</dbReference>
<keyword evidence="7" id="KW-1185">Reference proteome</keyword>
<sequence>MTVTRPKPNQTMFDVYEQGDPEDLDKFYLENRQEFIKWMQNTFRISADDATDIYQDAIIVILKKLKTEDFILHSACLKVFVFAIGRNMAFKLLQKRNKEGKAWGESGKWGDPDDTIEFTETQKIAMEFYEKLPEPCKSILRLYYFEQLSMREIAEQLGYHSEDVVKNQKCRCIKAIRDKLFPSNKK</sequence>
<dbReference type="InterPro" id="IPR039425">
    <property type="entry name" value="RNA_pol_sigma-70-like"/>
</dbReference>
<dbReference type="Gene3D" id="1.10.10.10">
    <property type="entry name" value="Winged helix-like DNA-binding domain superfamily/Winged helix DNA-binding domain"/>
    <property type="match status" value="1"/>
</dbReference>
<dbReference type="Gene3D" id="1.10.1740.10">
    <property type="match status" value="1"/>
</dbReference>
<dbReference type="GO" id="GO:0003677">
    <property type="term" value="F:DNA binding"/>
    <property type="evidence" value="ECO:0007669"/>
    <property type="project" value="InterPro"/>
</dbReference>
<dbReference type="InterPro" id="IPR036388">
    <property type="entry name" value="WH-like_DNA-bd_sf"/>
</dbReference>
<dbReference type="InterPro" id="IPR013325">
    <property type="entry name" value="RNA_pol_sigma_r2"/>
</dbReference>
<evidence type="ECO:0000256" key="2">
    <source>
        <dbReference type="ARBA" id="ARBA00023015"/>
    </source>
</evidence>
<dbReference type="SUPFAM" id="SSF88659">
    <property type="entry name" value="Sigma3 and sigma4 domains of RNA polymerase sigma factors"/>
    <property type="match status" value="1"/>
</dbReference>
<dbReference type="EMBL" id="CP055153">
    <property type="protein sequence ID" value="QMU30524.1"/>
    <property type="molecule type" value="Genomic_DNA"/>
</dbReference>
<gene>
    <name evidence="6" type="ORF">HUW48_21975</name>
</gene>
<protein>
    <submittedName>
        <fullName evidence="6">Sigma-70 family RNA polymerase sigma factor</fullName>
    </submittedName>
</protein>
<evidence type="ECO:0000313" key="6">
    <source>
        <dbReference type="EMBL" id="QMU30524.1"/>
    </source>
</evidence>
<dbReference type="GO" id="GO:0016987">
    <property type="term" value="F:sigma factor activity"/>
    <property type="evidence" value="ECO:0007669"/>
    <property type="project" value="UniProtKB-KW"/>
</dbReference>
<dbReference type="GO" id="GO:0006352">
    <property type="term" value="P:DNA-templated transcription initiation"/>
    <property type="evidence" value="ECO:0007669"/>
    <property type="project" value="InterPro"/>
</dbReference>
<accession>A0A7L7LCV6</accession>
<evidence type="ECO:0000256" key="4">
    <source>
        <dbReference type="ARBA" id="ARBA00023163"/>
    </source>
</evidence>
<evidence type="ECO:0000256" key="3">
    <source>
        <dbReference type="ARBA" id="ARBA00023082"/>
    </source>
</evidence>
<proteinExistence type="inferred from homology"/>
<keyword evidence="2" id="KW-0805">Transcription regulation</keyword>
<reference evidence="6 7" key="1">
    <citation type="submission" date="2020-08" db="EMBL/GenBank/DDBJ databases">
        <title>Adhaeribacter dokdonensis sp. nov., isolated from the rhizosphere of Elymus tsukushiensis, a plant native to the Dokdo Islands, Republic of Korea.</title>
        <authorList>
            <person name="Ghim S.Y."/>
        </authorList>
    </citation>
    <scope>NUCLEOTIDE SEQUENCE [LARGE SCALE GENOMIC DNA]</scope>
    <source>
        <strain evidence="6 7">KUDC8001</strain>
    </source>
</reference>
<dbReference type="KEGG" id="add:HUW48_21975"/>